<dbReference type="SMART" id="SM00343">
    <property type="entry name" value="ZnF_C2HC"/>
    <property type="match status" value="1"/>
</dbReference>
<dbReference type="GO" id="GO:0003676">
    <property type="term" value="F:nucleic acid binding"/>
    <property type="evidence" value="ECO:0007669"/>
    <property type="project" value="InterPro"/>
</dbReference>
<dbReference type="Proteomes" id="UP000250235">
    <property type="component" value="Unassembled WGS sequence"/>
</dbReference>
<organism evidence="4 5">
    <name type="scientific">Dorcoceras hygrometricum</name>
    <dbReference type="NCBI Taxonomy" id="472368"/>
    <lineage>
        <taxon>Eukaryota</taxon>
        <taxon>Viridiplantae</taxon>
        <taxon>Streptophyta</taxon>
        <taxon>Embryophyta</taxon>
        <taxon>Tracheophyta</taxon>
        <taxon>Spermatophyta</taxon>
        <taxon>Magnoliopsida</taxon>
        <taxon>eudicotyledons</taxon>
        <taxon>Gunneridae</taxon>
        <taxon>Pentapetalae</taxon>
        <taxon>asterids</taxon>
        <taxon>lamiids</taxon>
        <taxon>Lamiales</taxon>
        <taxon>Gesneriaceae</taxon>
        <taxon>Didymocarpoideae</taxon>
        <taxon>Trichosporeae</taxon>
        <taxon>Loxocarpinae</taxon>
        <taxon>Dorcoceras</taxon>
    </lineage>
</organism>
<keyword evidence="5" id="KW-1185">Reference proteome</keyword>
<evidence type="ECO:0000313" key="5">
    <source>
        <dbReference type="Proteomes" id="UP000250235"/>
    </source>
</evidence>
<dbReference type="SUPFAM" id="SSF57756">
    <property type="entry name" value="Retrovirus zinc finger-like domains"/>
    <property type="match status" value="1"/>
</dbReference>
<dbReference type="InterPro" id="IPR001878">
    <property type="entry name" value="Znf_CCHC"/>
</dbReference>
<dbReference type="OrthoDB" id="1937173at2759"/>
<evidence type="ECO:0000256" key="1">
    <source>
        <dbReference type="PROSITE-ProRule" id="PRU00047"/>
    </source>
</evidence>
<evidence type="ECO:0000256" key="2">
    <source>
        <dbReference type="SAM" id="MobiDB-lite"/>
    </source>
</evidence>
<feature type="region of interest" description="Disordered" evidence="2">
    <location>
        <begin position="131"/>
        <end position="195"/>
    </location>
</feature>
<sequence length="195" mass="20843">MVLAGYPVTYAEAVDRAVDIEESLLEAQNQVQPTVGRTFQPVPEVMPSFQPPQTSQQSNHQKFKPRGDQFKIRSNSSSSGSISSGGSGSGGVSCGQCGGRHMTSQCRGVRALCHQCGQPGHFSRVCPLMGGQSVSQSQQGSDGGSLQRPQPVAQSQRSGFQPREPSRFGGYSRPQFLGPQQAQVNALTREQADYA</sequence>
<feature type="compositionally biased region" description="Polar residues" evidence="2">
    <location>
        <begin position="178"/>
        <end position="188"/>
    </location>
</feature>
<feature type="region of interest" description="Disordered" evidence="2">
    <location>
        <begin position="41"/>
        <end position="94"/>
    </location>
</feature>
<feature type="compositionally biased region" description="Low complexity" evidence="2">
    <location>
        <begin position="47"/>
        <end position="58"/>
    </location>
</feature>
<protein>
    <recommendedName>
        <fullName evidence="3">CCHC-type domain-containing protein</fullName>
    </recommendedName>
</protein>
<dbReference type="Gene3D" id="4.10.60.10">
    <property type="entry name" value="Zinc finger, CCHC-type"/>
    <property type="match status" value="1"/>
</dbReference>
<dbReference type="AlphaFoldDB" id="A0A2Z7C8U2"/>
<keyword evidence="1" id="KW-0862">Zinc</keyword>
<reference evidence="4 5" key="1">
    <citation type="journal article" date="2015" name="Proc. Natl. Acad. Sci. U.S.A.">
        <title>The resurrection genome of Boea hygrometrica: A blueprint for survival of dehydration.</title>
        <authorList>
            <person name="Xiao L."/>
            <person name="Yang G."/>
            <person name="Zhang L."/>
            <person name="Yang X."/>
            <person name="Zhao S."/>
            <person name="Ji Z."/>
            <person name="Zhou Q."/>
            <person name="Hu M."/>
            <person name="Wang Y."/>
            <person name="Chen M."/>
            <person name="Xu Y."/>
            <person name="Jin H."/>
            <person name="Xiao X."/>
            <person name="Hu G."/>
            <person name="Bao F."/>
            <person name="Hu Y."/>
            <person name="Wan P."/>
            <person name="Li L."/>
            <person name="Deng X."/>
            <person name="Kuang T."/>
            <person name="Xiang C."/>
            <person name="Zhu J.K."/>
            <person name="Oliver M.J."/>
            <person name="He Y."/>
        </authorList>
    </citation>
    <scope>NUCLEOTIDE SEQUENCE [LARGE SCALE GENOMIC DNA]</scope>
    <source>
        <strain evidence="5">cv. XS01</strain>
    </source>
</reference>
<dbReference type="InterPro" id="IPR036875">
    <property type="entry name" value="Znf_CCHC_sf"/>
</dbReference>
<dbReference type="EMBL" id="KQ998135">
    <property type="protein sequence ID" value="KZV43315.1"/>
    <property type="molecule type" value="Genomic_DNA"/>
</dbReference>
<proteinExistence type="predicted"/>
<feature type="compositionally biased region" description="Low complexity" evidence="2">
    <location>
        <begin position="131"/>
        <end position="147"/>
    </location>
</feature>
<dbReference type="Pfam" id="PF00098">
    <property type="entry name" value="zf-CCHC"/>
    <property type="match status" value="1"/>
</dbReference>
<keyword evidence="1" id="KW-0479">Metal-binding</keyword>
<evidence type="ECO:0000259" key="3">
    <source>
        <dbReference type="PROSITE" id="PS50158"/>
    </source>
</evidence>
<gene>
    <name evidence="4" type="ORF">F511_33413</name>
</gene>
<feature type="compositionally biased region" description="Gly residues" evidence="2">
    <location>
        <begin position="83"/>
        <end position="94"/>
    </location>
</feature>
<feature type="domain" description="CCHC-type" evidence="3">
    <location>
        <begin position="113"/>
        <end position="127"/>
    </location>
</feature>
<dbReference type="GO" id="GO:0008270">
    <property type="term" value="F:zinc ion binding"/>
    <property type="evidence" value="ECO:0007669"/>
    <property type="project" value="UniProtKB-KW"/>
</dbReference>
<keyword evidence="1" id="KW-0863">Zinc-finger</keyword>
<accession>A0A2Z7C8U2</accession>
<name>A0A2Z7C8U2_9LAMI</name>
<evidence type="ECO:0000313" key="4">
    <source>
        <dbReference type="EMBL" id="KZV43315.1"/>
    </source>
</evidence>
<dbReference type="PROSITE" id="PS50158">
    <property type="entry name" value="ZF_CCHC"/>
    <property type="match status" value="1"/>
</dbReference>